<name>A0ABP4CCL8_9ACTN</name>
<dbReference type="InterPro" id="IPR005481">
    <property type="entry name" value="BC-like_N"/>
</dbReference>
<evidence type="ECO:0000259" key="10">
    <source>
        <dbReference type="PROSITE" id="PS50979"/>
    </source>
</evidence>
<dbReference type="InterPro" id="IPR016185">
    <property type="entry name" value="PreATP-grasp_dom_sf"/>
</dbReference>
<dbReference type="PANTHER" id="PTHR18866:SF33">
    <property type="entry name" value="METHYLCROTONOYL-COA CARBOXYLASE SUBUNIT ALPHA, MITOCHONDRIAL-RELATED"/>
    <property type="match status" value="1"/>
</dbReference>
<dbReference type="PROSITE" id="PS00188">
    <property type="entry name" value="BIOTIN"/>
    <property type="match status" value="1"/>
</dbReference>
<dbReference type="InterPro" id="IPR048429">
    <property type="entry name" value="MCC_alpha_BT"/>
</dbReference>
<dbReference type="InterPro" id="IPR050856">
    <property type="entry name" value="Biotin_carboxylase_complex"/>
</dbReference>
<dbReference type="Pfam" id="PF02786">
    <property type="entry name" value="CPSase_L_D2"/>
    <property type="match status" value="1"/>
</dbReference>
<evidence type="ECO:0000313" key="12">
    <source>
        <dbReference type="Proteomes" id="UP001500665"/>
    </source>
</evidence>
<keyword evidence="3" id="KW-0436">Ligase</keyword>
<dbReference type="SUPFAM" id="SSF56059">
    <property type="entry name" value="Glutathione synthetase ATP-binding domain-like"/>
    <property type="match status" value="1"/>
</dbReference>
<evidence type="ECO:0000256" key="2">
    <source>
        <dbReference type="ARBA" id="ARBA00013263"/>
    </source>
</evidence>
<evidence type="ECO:0000256" key="3">
    <source>
        <dbReference type="ARBA" id="ARBA00022598"/>
    </source>
</evidence>
<dbReference type="InterPro" id="IPR011054">
    <property type="entry name" value="Rudment_hybrid_motif"/>
</dbReference>
<dbReference type="Gene3D" id="3.30.470.20">
    <property type="entry name" value="ATP-grasp fold, B domain"/>
    <property type="match status" value="1"/>
</dbReference>
<dbReference type="Proteomes" id="UP001500665">
    <property type="component" value="Unassembled WGS sequence"/>
</dbReference>
<dbReference type="SUPFAM" id="SSF52440">
    <property type="entry name" value="PreATP-grasp domain"/>
    <property type="match status" value="1"/>
</dbReference>
<evidence type="ECO:0000256" key="1">
    <source>
        <dbReference type="ARBA" id="ARBA00001953"/>
    </source>
</evidence>
<dbReference type="InterPro" id="IPR001882">
    <property type="entry name" value="Biotin_BS"/>
</dbReference>
<dbReference type="EMBL" id="BAAAHH010000028">
    <property type="protein sequence ID" value="GAA0962840.1"/>
    <property type="molecule type" value="Genomic_DNA"/>
</dbReference>
<evidence type="ECO:0000313" key="11">
    <source>
        <dbReference type="EMBL" id="GAA0962840.1"/>
    </source>
</evidence>
<dbReference type="SMART" id="SM00878">
    <property type="entry name" value="Biotin_carb_C"/>
    <property type="match status" value="1"/>
</dbReference>
<proteinExistence type="predicted"/>
<dbReference type="InterPro" id="IPR005479">
    <property type="entry name" value="CPAse_ATP-bd"/>
</dbReference>
<dbReference type="InterPro" id="IPR011764">
    <property type="entry name" value="Biotin_carboxylation_dom"/>
</dbReference>
<evidence type="ECO:0000256" key="5">
    <source>
        <dbReference type="ARBA" id="ARBA00022840"/>
    </source>
</evidence>
<sequence>MFTTVLIANRGEIAVRVQRTLRRLGVRSVAVYAPDDAGSVHVRGADEAVRIPSYLDGAAIIEAARATGARAVHPGYGFLAENAAFARACAEAGIVFIGPPPEAIEAMGDKIEAKLTVAAAGVPVVPGRDERGLSDEQLAEAALEVGLPVLLKPSAGGGGKGMRLVRAEEELAEAIASARREARGAFGDDTLLAERFIDGPRHIEVQVFADAHGNVVHLGERECSLQRRHQKIVEEAPSPLLDAAQRAEIGAHAVNAARSIGYVGAGTVEFIVAGERPDERYFMEMNTRLQVEHPVTELVTGLDLVELQLRVAAGEPLPFAQDDVALTGHAVEARVYAEDPARGFLPTGGRVLALAEPPQARVDSGVGAGDEIGSRYDPMIAKVVVHGRDRAEALRALDRALAEYSLLGVHTNVAFLRKLLARPEVVSGDLDTGLVERVLPELNADASVPEWVLAAAALERMNAVTPAGDDPWDAMDGWRVGEAAWAPHALVVDGGEPVEVRTRGAEVAVGDGEPRRAVLSEDALVLDGRRHPHRRVTGRDGAVWIGAEGRAWSVRERERLAGGGTAAAAGGVLRSPMPGTVLAVKVAEGDAVAEGQPVVIVEAMKMEHTVVAAVAGTVARLPVRAGDQVALDAVLAEITPEEAQ</sequence>
<dbReference type="Pfam" id="PF00289">
    <property type="entry name" value="Biotin_carb_N"/>
    <property type="match status" value="1"/>
</dbReference>
<feature type="domain" description="Biotin carboxylation" evidence="10">
    <location>
        <begin position="1"/>
        <end position="440"/>
    </location>
</feature>
<dbReference type="Gene3D" id="2.40.50.100">
    <property type="match status" value="1"/>
</dbReference>
<reference evidence="12" key="1">
    <citation type="journal article" date="2019" name="Int. J. Syst. Evol. Microbiol.">
        <title>The Global Catalogue of Microorganisms (GCM) 10K type strain sequencing project: providing services to taxonomists for standard genome sequencing and annotation.</title>
        <authorList>
            <consortium name="The Broad Institute Genomics Platform"/>
            <consortium name="The Broad Institute Genome Sequencing Center for Infectious Disease"/>
            <person name="Wu L."/>
            <person name="Ma J."/>
        </authorList>
    </citation>
    <scope>NUCLEOTIDE SEQUENCE [LARGE SCALE GENOMIC DNA]</scope>
    <source>
        <strain evidence="12">JCM 10696</strain>
    </source>
</reference>
<dbReference type="PROSITE" id="PS50979">
    <property type="entry name" value="BC"/>
    <property type="match status" value="1"/>
</dbReference>
<dbReference type="InterPro" id="IPR005482">
    <property type="entry name" value="Biotin_COase_C"/>
</dbReference>
<dbReference type="EC" id="6.3.4.14" evidence="2"/>
<dbReference type="CDD" id="cd06850">
    <property type="entry name" value="biotinyl_domain"/>
    <property type="match status" value="1"/>
</dbReference>
<evidence type="ECO:0000256" key="4">
    <source>
        <dbReference type="ARBA" id="ARBA00022741"/>
    </source>
</evidence>
<dbReference type="PANTHER" id="PTHR18866">
    <property type="entry name" value="CARBOXYLASE:PYRUVATE/ACETYL-COA/PROPIONYL-COA CARBOXYLASE"/>
    <property type="match status" value="1"/>
</dbReference>
<dbReference type="Pfam" id="PF00364">
    <property type="entry name" value="Biotin_lipoyl"/>
    <property type="match status" value="1"/>
</dbReference>
<keyword evidence="5 7" id="KW-0067">ATP-binding</keyword>
<dbReference type="PROSITE" id="PS00867">
    <property type="entry name" value="CPSASE_2"/>
    <property type="match status" value="1"/>
</dbReference>
<comment type="caution">
    <text evidence="11">The sequence shown here is derived from an EMBL/GenBank/DDBJ whole genome shotgun (WGS) entry which is preliminary data.</text>
</comment>
<keyword evidence="6" id="KW-0092">Biotin</keyword>
<dbReference type="SUPFAM" id="SSF51246">
    <property type="entry name" value="Rudiment single hybrid motif"/>
    <property type="match status" value="1"/>
</dbReference>
<comment type="cofactor">
    <cofactor evidence="1">
        <name>biotin</name>
        <dbReference type="ChEBI" id="CHEBI:57586"/>
    </cofactor>
</comment>
<feature type="domain" description="Lipoyl-binding" evidence="8">
    <location>
        <begin position="563"/>
        <end position="639"/>
    </location>
</feature>
<dbReference type="InterPro" id="IPR000089">
    <property type="entry name" value="Biotin_lipoyl"/>
</dbReference>
<evidence type="ECO:0000256" key="7">
    <source>
        <dbReference type="PROSITE-ProRule" id="PRU00409"/>
    </source>
</evidence>
<dbReference type="SUPFAM" id="SSF51230">
    <property type="entry name" value="Single hybrid motif"/>
    <property type="match status" value="1"/>
</dbReference>
<dbReference type="InterPro" id="IPR011761">
    <property type="entry name" value="ATP-grasp"/>
</dbReference>
<evidence type="ECO:0000256" key="6">
    <source>
        <dbReference type="ARBA" id="ARBA00023267"/>
    </source>
</evidence>
<evidence type="ECO:0000259" key="8">
    <source>
        <dbReference type="PROSITE" id="PS50968"/>
    </source>
</evidence>
<protein>
    <recommendedName>
        <fullName evidence="2">biotin carboxylase</fullName>
        <ecNumber evidence="2">6.3.4.14</ecNumber>
    </recommendedName>
</protein>
<dbReference type="Gene3D" id="3.30.700.40">
    <property type="match status" value="1"/>
</dbReference>
<gene>
    <name evidence="11" type="ORF">GCM10009550_57480</name>
</gene>
<keyword evidence="12" id="KW-1185">Reference proteome</keyword>
<dbReference type="Pfam" id="PF02785">
    <property type="entry name" value="Biotin_carb_C"/>
    <property type="match status" value="1"/>
</dbReference>
<evidence type="ECO:0000259" key="9">
    <source>
        <dbReference type="PROSITE" id="PS50975"/>
    </source>
</evidence>
<dbReference type="RefSeq" id="WP_344244130.1">
    <property type="nucleotide sequence ID" value="NZ_BAAAHH010000028.1"/>
</dbReference>
<organism evidence="11 12">
    <name type="scientific">Actinocorallia libanotica</name>
    <dbReference type="NCBI Taxonomy" id="46162"/>
    <lineage>
        <taxon>Bacteria</taxon>
        <taxon>Bacillati</taxon>
        <taxon>Actinomycetota</taxon>
        <taxon>Actinomycetes</taxon>
        <taxon>Streptosporangiales</taxon>
        <taxon>Thermomonosporaceae</taxon>
        <taxon>Actinocorallia</taxon>
    </lineage>
</organism>
<dbReference type="PROSITE" id="PS50975">
    <property type="entry name" value="ATP_GRASP"/>
    <property type="match status" value="1"/>
</dbReference>
<dbReference type="PROSITE" id="PS50968">
    <property type="entry name" value="BIOTINYL_LIPOYL"/>
    <property type="match status" value="1"/>
</dbReference>
<dbReference type="InterPro" id="IPR011053">
    <property type="entry name" value="Single_hybrid_motif"/>
</dbReference>
<feature type="domain" description="ATP-grasp" evidence="9">
    <location>
        <begin position="114"/>
        <end position="313"/>
    </location>
</feature>
<accession>A0ABP4CCL8</accession>
<keyword evidence="4 7" id="KW-0547">Nucleotide-binding</keyword>
<dbReference type="Pfam" id="PF21139">
    <property type="entry name" value="BT_MCC_alpha"/>
    <property type="match status" value="1"/>
</dbReference>